<accession>A0A2T2P518</accession>
<dbReference type="EMBL" id="KZ678129">
    <property type="protein sequence ID" value="PSN72807.1"/>
    <property type="molecule type" value="Genomic_DNA"/>
</dbReference>
<name>A0A2T2P518_CORCC</name>
<protein>
    <submittedName>
        <fullName evidence="1">Uncharacterized protein</fullName>
    </submittedName>
</protein>
<dbReference type="AlphaFoldDB" id="A0A2T2P518"/>
<organism evidence="1 2">
    <name type="scientific">Corynespora cassiicola Philippines</name>
    <dbReference type="NCBI Taxonomy" id="1448308"/>
    <lineage>
        <taxon>Eukaryota</taxon>
        <taxon>Fungi</taxon>
        <taxon>Dikarya</taxon>
        <taxon>Ascomycota</taxon>
        <taxon>Pezizomycotina</taxon>
        <taxon>Dothideomycetes</taxon>
        <taxon>Pleosporomycetidae</taxon>
        <taxon>Pleosporales</taxon>
        <taxon>Corynesporascaceae</taxon>
        <taxon>Corynespora</taxon>
    </lineage>
</organism>
<reference evidence="1 2" key="1">
    <citation type="journal article" date="2018" name="Front. Microbiol.">
        <title>Genome-Wide Analysis of Corynespora cassiicola Leaf Fall Disease Putative Effectors.</title>
        <authorList>
            <person name="Lopez D."/>
            <person name="Ribeiro S."/>
            <person name="Label P."/>
            <person name="Fumanal B."/>
            <person name="Venisse J.S."/>
            <person name="Kohler A."/>
            <person name="de Oliveira R.R."/>
            <person name="Labutti K."/>
            <person name="Lipzen A."/>
            <person name="Lail K."/>
            <person name="Bauer D."/>
            <person name="Ohm R.A."/>
            <person name="Barry K.W."/>
            <person name="Spatafora J."/>
            <person name="Grigoriev I.V."/>
            <person name="Martin F.M."/>
            <person name="Pujade-Renaud V."/>
        </authorList>
    </citation>
    <scope>NUCLEOTIDE SEQUENCE [LARGE SCALE GENOMIC DNA]</scope>
    <source>
        <strain evidence="1 2">Philippines</strain>
    </source>
</reference>
<proteinExistence type="predicted"/>
<evidence type="ECO:0000313" key="2">
    <source>
        <dbReference type="Proteomes" id="UP000240883"/>
    </source>
</evidence>
<dbReference type="Proteomes" id="UP000240883">
    <property type="component" value="Unassembled WGS sequence"/>
</dbReference>
<sequence length="190" mass="21222">MRALHIRGAPYRKVKHSAGTDAVRCLAVIAGLLSDIHVDVSVLEARKGPRLCTHLPRLTSPRPHSIRITTFDGGWLPDYTPNKLVKVFGSHGGLIAVGLNRNGGREVHNKFWWLQFEANKFLEDSCTQANGSIIDGVKLCVLRIDVPDKAQLRRGSQSMRKCENTGRERRDWQADILALDNLMDKFDGDA</sequence>
<evidence type="ECO:0000313" key="1">
    <source>
        <dbReference type="EMBL" id="PSN72807.1"/>
    </source>
</evidence>
<dbReference type="OrthoDB" id="3945442at2759"/>
<gene>
    <name evidence="1" type="ORF">BS50DRAFT_582435</name>
</gene>
<keyword evidence="2" id="KW-1185">Reference proteome</keyword>